<dbReference type="Proteomes" id="UP000252357">
    <property type="component" value="Unassembled WGS sequence"/>
</dbReference>
<feature type="domain" description="YgjP-like metallopeptidase" evidence="1">
    <location>
        <begin position="63"/>
        <end position="268"/>
    </location>
</feature>
<dbReference type="InterPro" id="IPR002725">
    <property type="entry name" value="YgjP-like_metallopeptidase"/>
</dbReference>
<dbReference type="RefSeq" id="WP_114402468.1">
    <property type="nucleotide sequence ID" value="NZ_QPGB01000002.1"/>
</dbReference>
<evidence type="ECO:0000313" key="2">
    <source>
        <dbReference type="EMBL" id="RCS58385.1"/>
    </source>
</evidence>
<dbReference type="InterPro" id="IPR053136">
    <property type="entry name" value="UTP_pyrophosphatase-like"/>
</dbReference>
<dbReference type="AlphaFoldDB" id="A0A368L4D8"/>
<dbReference type="OrthoDB" id="9811177at2"/>
<dbReference type="CDD" id="cd07344">
    <property type="entry name" value="M48_yhfN_like"/>
    <property type="match status" value="1"/>
</dbReference>
<keyword evidence="3" id="KW-1185">Reference proteome</keyword>
<organism evidence="2 3">
    <name type="scientific">Parvibium lacunae</name>
    <dbReference type="NCBI Taxonomy" id="1888893"/>
    <lineage>
        <taxon>Bacteria</taxon>
        <taxon>Pseudomonadati</taxon>
        <taxon>Pseudomonadota</taxon>
        <taxon>Betaproteobacteria</taxon>
        <taxon>Burkholderiales</taxon>
        <taxon>Alcaligenaceae</taxon>
        <taxon>Parvibium</taxon>
    </lineage>
</organism>
<proteinExistence type="predicted"/>
<dbReference type="PANTHER" id="PTHR30399">
    <property type="entry name" value="UNCHARACTERIZED PROTEIN YGJP"/>
    <property type="match status" value="1"/>
</dbReference>
<reference evidence="2 3" key="1">
    <citation type="journal article" date="2018" name="Int. J. Syst. Evol. Microbiol.">
        <title>Parvibium lacunae gen. nov., sp. nov., a new member of the family Alcaligenaceae isolated from a freshwater pond.</title>
        <authorList>
            <person name="Chen W.M."/>
            <person name="Xie P.B."/>
            <person name="Hsu M.Y."/>
            <person name="Sheu S.Y."/>
        </authorList>
    </citation>
    <scope>NUCLEOTIDE SEQUENCE [LARGE SCALE GENOMIC DNA]</scope>
    <source>
        <strain evidence="2 3">KMB9</strain>
    </source>
</reference>
<dbReference type="EMBL" id="QPGB01000002">
    <property type="protein sequence ID" value="RCS58385.1"/>
    <property type="molecule type" value="Genomic_DNA"/>
</dbReference>
<dbReference type="PANTHER" id="PTHR30399:SF1">
    <property type="entry name" value="UTP PYROPHOSPHATASE"/>
    <property type="match status" value="1"/>
</dbReference>
<sequence>MSIKRRASRQALQSGAAPTQIALPFDAPLPIPQANGPERYIRLGEEVIAYRIRRARRRSIGFVLDGEGLQVSAPKWVTLSEIDAALQSKARWILAKRAEWSERQRRNPLPTISWQSDSVLPFLGGQVRLSLGTAMQVWLEPSTADQLATLHLPLGREASQQQVRDRVHAWLQQEARRVFAERISHYSEKLGSGPIAWTLSSATMQWGSCTADGKIRLNWRLVHFPLSVVDYVIAHELAHLKEMNHGPEFWQTVASLFPAYVEAKEALKYIQPETLYEA</sequence>
<dbReference type="Pfam" id="PF01863">
    <property type="entry name" value="YgjP-like"/>
    <property type="match status" value="1"/>
</dbReference>
<gene>
    <name evidence="2" type="ORF">DU000_06085</name>
</gene>
<name>A0A368L4D8_9BURK</name>
<evidence type="ECO:0000259" key="1">
    <source>
        <dbReference type="Pfam" id="PF01863"/>
    </source>
</evidence>
<dbReference type="Gene3D" id="3.30.2010.10">
    <property type="entry name" value="Metalloproteases ('zincins'), catalytic domain"/>
    <property type="match status" value="1"/>
</dbReference>
<accession>A0A368L4D8</accession>
<comment type="caution">
    <text evidence="2">The sequence shown here is derived from an EMBL/GenBank/DDBJ whole genome shotgun (WGS) entry which is preliminary data.</text>
</comment>
<evidence type="ECO:0000313" key="3">
    <source>
        <dbReference type="Proteomes" id="UP000252357"/>
    </source>
</evidence>
<protein>
    <submittedName>
        <fullName evidence="2">M48 family peptidase</fullName>
    </submittedName>
</protein>